<gene>
    <name evidence="1" type="ORF">MSHO_36780</name>
</gene>
<dbReference type="Proteomes" id="UP000467164">
    <property type="component" value="Chromosome"/>
</dbReference>
<evidence type="ECO:0000313" key="2">
    <source>
        <dbReference type="Proteomes" id="UP000467164"/>
    </source>
</evidence>
<proteinExistence type="predicted"/>
<protein>
    <submittedName>
        <fullName evidence="1">Uncharacterized protein</fullName>
    </submittedName>
</protein>
<dbReference type="KEGG" id="msho:MSHO_36780"/>
<accession>A0A7I7LG90</accession>
<keyword evidence="2" id="KW-1185">Reference proteome</keyword>
<sequence>MECVNVESDGNHIGDALRCRHFTNDHMRATRRHESTNLRSNQLRHLGFPTEADTFALRTGGRHNWGRLE</sequence>
<dbReference type="EMBL" id="AP022572">
    <property type="protein sequence ID" value="BBX58333.1"/>
    <property type="molecule type" value="Genomic_DNA"/>
</dbReference>
<reference evidence="1 2" key="1">
    <citation type="journal article" date="2019" name="Emerg. Microbes Infect.">
        <title>Comprehensive subspecies identification of 175 nontuberculous mycobacteria species based on 7547 genomic profiles.</title>
        <authorList>
            <person name="Matsumoto Y."/>
            <person name="Kinjo T."/>
            <person name="Motooka D."/>
            <person name="Nabeya D."/>
            <person name="Jung N."/>
            <person name="Uechi K."/>
            <person name="Horii T."/>
            <person name="Iida T."/>
            <person name="Fujita J."/>
            <person name="Nakamura S."/>
        </authorList>
    </citation>
    <scope>NUCLEOTIDE SEQUENCE [LARGE SCALE GENOMIC DNA]</scope>
    <source>
        <strain evidence="1 2">JCM 12657</strain>
    </source>
</reference>
<dbReference type="AlphaFoldDB" id="A0A7I7LG90"/>
<name>A0A7I7LG90_9MYCO</name>
<organism evidence="1 2">
    <name type="scientific">Mycobacterium shottsii</name>
    <dbReference type="NCBI Taxonomy" id="133549"/>
    <lineage>
        <taxon>Bacteria</taxon>
        <taxon>Bacillati</taxon>
        <taxon>Actinomycetota</taxon>
        <taxon>Actinomycetes</taxon>
        <taxon>Mycobacteriales</taxon>
        <taxon>Mycobacteriaceae</taxon>
        <taxon>Mycobacterium</taxon>
        <taxon>Mycobacterium ulcerans group</taxon>
    </lineage>
</organism>
<evidence type="ECO:0000313" key="1">
    <source>
        <dbReference type="EMBL" id="BBX58333.1"/>
    </source>
</evidence>